<protein>
    <submittedName>
        <fullName evidence="2">Uncharacterized protein</fullName>
    </submittedName>
</protein>
<reference evidence="3" key="1">
    <citation type="journal article" date="2023" name="Commun. Biol.">
        <title>Genome analysis of Parmales, the sister group of diatoms, reveals the evolutionary specialization of diatoms from phago-mixotrophs to photoautotrophs.</title>
        <authorList>
            <person name="Ban H."/>
            <person name="Sato S."/>
            <person name="Yoshikawa S."/>
            <person name="Yamada K."/>
            <person name="Nakamura Y."/>
            <person name="Ichinomiya M."/>
            <person name="Sato N."/>
            <person name="Blanc-Mathieu R."/>
            <person name="Endo H."/>
            <person name="Kuwata A."/>
            <person name="Ogata H."/>
        </authorList>
    </citation>
    <scope>NUCLEOTIDE SEQUENCE [LARGE SCALE GENOMIC DNA]</scope>
    <source>
        <strain evidence="3">NIES 3701</strain>
    </source>
</reference>
<dbReference type="Proteomes" id="UP001165085">
    <property type="component" value="Unassembled WGS sequence"/>
</dbReference>
<organism evidence="2 3">
    <name type="scientific">Triparma strigata</name>
    <dbReference type="NCBI Taxonomy" id="1606541"/>
    <lineage>
        <taxon>Eukaryota</taxon>
        <taxon>Sar</taxon>
        <taxon>Stramenopiles</taxon>
        <taxon>Ochrophyta</taxon>
        <taxon>Bolidophyceae</taxon>
        <taxon>Parmales</taxon>
        <taxon>Triparmaceae</taxon>
        <taxon>Triparma</taxon>
    </lineage>
</organism>
<name>A0A9W7B6R1_9STRA</name>
<evidence type="ECO:0000256" key="1">
    <source>
        <dbReference type="SAM" id="SignalP"/>
    </source>
</evidence>
<dbReference type="EMBL" id="BRXY01000297">
    <property type="protein sequence ID" value="GMH84867.1"/>
    <property type="molecule type" value="Genomic_DNA"/>
</dbReference>
<dbReference type="OrthoDB" id="10428483at2759"/>
<feature type="signal peptide" evidence="1">
    <location>
        <begin position="1"/>
        <end position="32"/>
    </location>
</feature>
<proteinExistence type="predicted"/>
<keyword evidence="1" id="KW-0732">Signal</keyword>
<feature type="chain" id="PRO_5040767131" evidence="1">
    <location>
        <begin position="33"/>
        <end position="370"/>
    </location>
</feature>
<dbReference type="AlphaFoldDB" id="A0A9W7B6R1"/>
<keyword evidence="3" id="KW-1185">Reference proteome</keyword>
<accession>A0A9W7B6R1</accession>
<sequence>MGLVLVSLSILNFLAPLLLLLFFLPSTSRSQAAAPPPPFESQADFEVYLGHPCLEILSFPFYTCCNTFCVTCPFSKLCPCDDTLCGEEVPPLSVASKEAFRTYVSPLRDTAGTIEAGNSQSEPPGLTSTFNAKTGGVISLSGYQTFDLVYSFAPPYINIRTESPDIHYKASILSQTLSAVSQRYPGSPVSYADVGTSNGALLHVASVAGASPILGVDHDVEYARNSEAAVTTLHAYLNVALPFPPPLSRPLVVRGNLQTQPSGLADVVSCFALMHWAYSATASFRNLDGLVGHMAKLSKKATLIQWIAPSDSAIQYLNHISLNGGSTEGPDGYNEENFVKALNKHCGGVEDLGSEDGRETRRTYLCWGSK</sequence>
<evidence type="ECO:0000313" key="3">
    <source>
        <dbReference type="Proteomes" id="UP001165085"/>
    </source>
</evidence>
<evidence type="ECO:0000313" key="2">
    <source>
        <dbReference type="EMBL" id="GMH84867.1"/>
    </source>
</evidence>
<comment type="caution">
    <text evidence="2">The sequence shown here is derived from an EMBL/GenBank/DDBJ whole genome shotgun (WGS) entry which is preliminary data.</text>
</comment>
<gene>
    <name evidence="2" type="ORF">TrST_g258</name>
</gene>